<gene>
    <name evidence="3" type="ORF">G5A72_02655</name>
</gene>
<evidence type="ECO:0000259" key="2">
    <source>
        <dbReference type="PROSITE" id="PS51898"/>
    </source>
</evidence>
<dbReference type="Proteomes" id="UP001644750">
    <property type="component" value="Unassembled WGS sequence"/>
</dbReference>
<accession>A0ABX2HWA7</accession>
<dbReference type="RefSeq" id="WP_081022134.1">
    <property type="nucleotide sequence ID" value="NC_021016.1"/>
</dbReference>
<dbReference type="EMBL" id="JAAITB010000004">
    <property type="protein sequence ID" value="NSJ78508.1"/>
    <property type="molecule type" value="Genomic_DNA"/>
</dbReference>
<feature type="domain" description="Tyr recombinase" evidence="2">
    <location>
        <begin position="3"/>
        <end position="119"/>
    </location>
</feature>
<dbReference type="Gene3D" id="1.10.443.10">
    <property type="entry name" value="Intergrase catalytic core"/>
    <property type="match status" value="1"/>
</dbReference>
<organism evidence="3 4">
    <name type="scientific">Anaerostipes hadrus</name>
    <dbReference type="NCBI Taxonomy" id="649756"/>
    <lineage>
        <taxon>Bacteria</taxon>
        <taxon>Bacillati</taxon>
        <taxon>Bacillota</taxon>
        <taxon>Clostridia</taxon>
        <taxon>Lachnospirales</taxon>
        <taxon>Lachnospiraceae</taxon>
        <taxon>Anaerostipes</taxon>
    </lineage>
</organism>
<dbReference type="InterPro" id="IPR011010">
    <property type="entry name" value="DNA_brk_join_enz"/>
</dbReference>
<keyword evidence="4" id="KW-1185">Reference proteome</keyword>
<comment type="caution">
    <text evidence="3">The sequence shown here is derived from an EMBL/GenBank/DDBJ whole genome shotgun (WGS) entry which is preliminary data.</text>
</comment>
<protein>
    <submittedName>
        <fullName evidence="3">Tyrosine-type recombinase/integrase</fullName>
    </submittedName>
</protein>
<name>A0ABX2HWA7_ANAHA</name>
<dbReference type="SUPFAM" id="SSF56349">
    <property type="entry name" value="DNA breaking-rejoining enzymes"/>
    <property type="match status" value="1"/>
</dbReference>
<evidence type="ECO:0000313" key="4">
    <source>
        <dbReference type="Proteomes" id="UP001644750"/>
    </source>
</evidence>
<sequence length="119" mass="13868">MSVLHHIYSQSDVRTLMDECKNLYSPDGIRSYTTNIIIGLLWSTGMRPSEPVNLLNEDVDFKNNTLHIRKTKFSKERYIPIHKSVTEQLCSYHQWIEEKLGLKSSKDPFFYTTGGQKID</sequence>
<keyword evidence="1" id="KW-0233">DNA recombination</keyword>
<evidence type="ECO:0000256" key="1">
    <source>
        <dbReference type="ARBA" id="ARBA00023172"/>
    </source>
</evidence>
<dbReference type="InterPro" id="IPR002104">
    <property type="entry name" value="Integrase_catalytic"/>
</dbReference>
<dbReference type="InterPro" id="IPR013762">
    <property type="entry name" value="Integrase-like_cat_sf"/>
</dbReference>
<reference evidence="3 4" key="1">
    <citation type="journal article" date="2020" name="Cell Host Microbe">
        <title>Functional and Genomic Variation between Human-Derived Isolates of Lachnospiraceae Reveals Inter- and Intra-Species Diversity.</title>
        <authorList>
            <person name="Sorbara M.T."/>
            <person name="Littmann E.R."/>
            <person name="Fontana E."/>
            <person name="Moody T.U."/>
            <person name="Kohout C.E."/>
            <person name="Gjonbalaj M."/>
            <person name="Eaton V."/>
            <person name="Seok R."/>
            <person name="Leiner I.M."/>
            <person name="Pamer E.G."/>
        </authorList>
    </citation>
    <scope>NUCLEOTIDE SEQUENCE [LARGE SCALE GENOMIC DNA]</scope>
    <source>
        <strain evidence="3 4">MSK.14.57</strain>
    </source>
</reference>
<dbReference type="PROSITE" id="PS51898">
    <property type="entry name" value="TYR_RECOMBINASE"/>
    <property type="match status" value="1"/>
</dbReference>
<dbReference type="Pfam" id="PF00589">
    <property type="entry name" value="Phage_integrase"/>
    <property type="match status" value="1"/>
</dbReference>
<proteinExistence type="predicted"/>
<evidence type="ECO:0000313" key="3">
    <source>
        <dbReference type="EMBL" id="NSJ78508.1"/>
    </source>
</evidence>